<dbReference type="OrthoDB" id="2123952at2759"/>
<feature type="region of interest" description="Disordered" evidence="1">
    <location>
        <begin position="31"/>
        <end position="57"/>
    </location>
</feature>
<evidence type="ECO:0000313" key="3">
    <source>
        <dbReference type="EMBL" id="CEH17845.1"/>
    </source>
</evidence>
<dbReference type="AlphaFoldDB" id="A0A0P1BLZ0"/>
<feature type="region of interest" description="Disordered" evidence="1">
    <location>
        <begin position="166"/>
        <end position="195"/>
    </location>
</feature>
<dbReference type="GO" id="GO:0000981">
    <property type="term" value="F:DNA-binding transcription factor activity, RNA polymerase II-specific"/>
    <property type="evidence" value="ECO:0007669"/>
    <property type="project" value="InterPro"/>
</dbReference>
<dbReference type="GO" id="GO:0003677">
    <property type="term" value="F:DNA binding"/>
    <property type="evidence" value="ECO:0007669"/>
    <property type="project" value="UniProtKB-KW"/>
</dbReference>
<dbReference type="EMBL" id="CCYA01000265">
    <property type="protein sequence ID" value="CEH17845.1"/>
    <property type="molecule type" value="Genomic_DNA"/>
</dbReference>
<evidence type="ECO:0000256" key="1">
    <source>
        <dbReference type="SAM" id="MobiDB-lite"/>
    </source>
</evidence>
<dbReference type="InterPro" id="IPR001138">
    <property type="entry name" value="Zn2Cys6_DnaBD"/>
</dbReference>
<dbReference type="SUPFAM" id="SSF57701">
    <property type="entry name" value="Zn2/Cys6 DNA-binding domain"/>
    <property type="match status" value="1"/>
</dbReference>
<protein>
    <submittedName>
        <fullName evidence="3">Zn(2)-C6 fungal-type DNA-binding domain</fullName>
    </submittedName>
</protein>
<feature type="compositionally biased region" description="Low complexity" evidence="1">
    <location>
        <begin position="173"/>
        <end position="183"/>
    </location>
</feature>
<keyword evidence="4" id="KW-1185">Reference proteome</keyword>
<organism evidence="3 4">
    <name type="scientific">Ceraceosorus bombacis</name>
    <dbReference type="NCBI Taxonomy" id="401625"/>
    <lineage>
        <taxon>Eukaryota</taxon>
        <taxon>Fungi</taxon>
        <taxon>Dikarya</taxon>
        <taxon>Basidiomycota</taxon>
        <taxon>Ustilaginomycotina</taxon>
        <taxon>Exobasidiomycetes</taxon>
        <taxon>Ceraceosorales</taxon>
        <taxon>Ceraceosoraceae</taxon>
        <taxon>Ceraceosorus</taxon>
    </lineage>
</organism>
<proteinExistence type="predicted"/>
<dbReference type="SMART" id="SM00066">
    <property type="entry name" value="GAL4"/>
    <property type="match status" value="1"/>
</dbReference>
<dbReference type="PROSITE" id="PS00463">
    <property type="entry name" value="ZN2_CY6_FUNGAL_1"/>
    <property type="match status" value="1"/>
</dbReference>
<keyword evidence="3" id="KW-0238">DNA-binding</keyword>
<feature type="compositionally biased region" description="Polar residues" evidence="1">
    <location>
        <begin position="41"/>
        <end position="57"/>
    </location>
</feature>
<dbReference type="Proteomes" id="UP000054845">
    <property type="component" value="Unassembled WGS sequence"/>
</dbReference>
<dbReference type="InterPro" id="IPR036864">
    <property type="entry name" value="Zn2-C6_fun-type_DNA-bd_sf"/>
</dbReference>
<dbReference type="CDD" id="cd00067">
    <property type="entry name" value="GAL4"/>
    <property type="match status" value="1"/>
</dbReference>
<feature type="domain" description="Zn(2)-C6 fungal-type" evidence="2">
    <location>
        <begin position="215"/>
        <end position="249"/>
    </location>
</feature>
<reference evidence="3 4" key="1">
    <citation type="submission" date="2014-09" db="EMBL/GenBank/DDBJ databases">
        <authorList>
            <person name="Magalhaes I.L.F."/>
            <person name="Oliveira U."/>
            <person name="Santos F.R."/>
            <person name="Vidigal T.H.D.A."/>
            <person name="Brescovit A.D."/>
            <person name="Santos A.J."/>
        </authorList>
    </citation>
    <scope>NUCLEOTIDE SEQUENCE [LARGE SCALE GENOMIC DNA]</scope>
</reference>
<dbReference type="PROSITE" id="PS50048">
    <property type="entry name" value="ZN2_CY6_FUNGAL_2"/>
    <property type="match status" value="1"/>
</dbReference>
<dbReference type="Pfam" id="PF00172">
    <property type="entry name" value="Zn_clus"/>
    <property type="match status" value="1"/>
</dbReference>
<dbReference type="STRING" id="401625.A0A0P1BLZ0"/>
<evidence type="ECO:0000259" key="2">
    <source>
        <dbReference type="PROSITE" id="PS50048"/>
    </source>
</evidence>
<accession>A0A0P1BLZ0</accession>
<dbReference type="GO" id="GO:0008270">
    <property type="term" value="F:zinc ion binding"/>
    <property type="evidence" value="ECO:0007669"/>
    <property type="project" value="InterPro"/>
</dbReference>
<sequence>MYPMHCQDVPWPSIASGEQHSYSNACQEVAPYSSAPPEADQAQSELQQCTQATHARSEFGAQQGNEPFSLAVWAAQVEQEALIPCPSYQSALNIQALGTNGQTAIHAFGIDAAAYELVDQGNCDLTAVAAMAPLQISSSTTLDGPVENLPWMTSASLTPSSAPLNSAARSCADDASPFDPAAPLTESSPGAKRDLNWATSTPLSCPTVQRRQNHACDPCRKGKRACNRDDPAGITTCWSCQQSNVICTNEYITTRLRSKELEKEQRSTQKMIRRSSAASPMAGARCETSPDRVECLAGPISEATVGTCSSRKRRYSLTLSSKMELAIIDSNLRGNVVSHSYSRFLNVFELPMSNWLSPGCIPATTGLKVLRADSCPQFAQLLGAASNISAAYKGITSSASASSLQVRTQPGLLLVMTMLDIVFGDCLSLKPQSDTECSTAGPFNFETLRKTDQVGYALVLSIIACMAQYQERSKQGESASERSKYVQDRRVFADSAWIKARDACFHAISARSFRLALKAAGHQKINCMPYAKVQRDLYYFYDARAPSSRMIFLSLRVLVPQDLEKLPRISCAAQTWNATIKRSLTSASKLSSAIKLLGNGKVGLAELECLLGEAAAHKVLLWTMFSELVKMRRAFHKVSDAQAFEMAASVSRAVHMWMQLYQPLQDQALKMAGERRLSTVTETHLCYLVQHANQVLLYLSDIVEILCIDRPQLVERLLCTEHETLFTVTGRTGLKVTSACALAAVTRLKIRDEPMRVADAERLRTTHKLSVDHQMLFDETAISLTYHPFPPLVVQAMAIAAHTLLSLMEDARIPPKHQKAAQVDVSVFLQGLGSLEETLVRFPHQVIGKNCTLTRLHERFAALCITDDQDIDASRRACIPIA</sequence>
<evidence type="ECO:0000313" key="4">
    <source>
        <dbReference type="Proteomes" id="UP000054845"/>
    </source>
</evidence>
<dbReference type="Gene3D" id="4.10.240.10">
    <property type="entry name" value="Zn(2)-C6 fungal-type DNA-binding domain"/>
    <property type="match status" value="1"/>
</dbReference>
<name>A0A0P1BLZ0_9BASI</name>